<organism evidence="3 4">
    <name type="scientific">Propionibacterium australiense</name>
    <dbReference type="NCBI Taxonomy" id="119981"/>
    <lineage>
        <taxon>Bacteria</taxon>
        <taxon>Bacillati</taxon>
        <taxon>Actinomycetota</taxon>
        <taxon>Actinomycetes</taxon>
        <taxon>Propionibacteriales</taxon>
        <taxon>Propionibacteriaceae</taxon>
        <taxon>Propionibacterium</taxon>
    </lineage>
</organism>
<dbReference type="Gene3D" id="3.40.50.150">
    <property type="entry name" value="Vaccinia Virus protein VP39"/>
    <property type="match status" value="1"/>
</dbReference>
<reference evidence="2 5" key="3">
    <citation type="submission" date="2018-10" db="EMBL/GenBank/DDBJ databases">
        <title>Propionibacterium australiense Genome Sequencing and Assembly.</title>
        <authorList>
            <person name="Bernier A.-M."/>
            <person name="Bernard K."/>
        </authorList>
    </citation>
    <scope>NUCLEOTIDE SEQUENCE [LARGE SCALE GENOMIC DNA]</scope>
    <source>
        <strain evidence="2 5">NML98A078</strain>
    </source>
</reference>
<dbReference type="Proteomes" id="UP000263928">
    <property type="component" value="Unassembled WGS sequence"/>
</dbReference>
<dbReference type="GO" id="GO:0008168">
    <property type="term" value="F:methyltransferase activity"/>
    <property type="evidence" value="ECO:0007669"/>
    <property type="project" value="UniProtKB-KW"/>
</dbReference>
<evidence type="ECO:0000313" key="5">
    <source>
        <dbReference type="Proteomes" id="UP000279336"/>
    </source>
</evidence>
<evidence type="ECO:0000313" key="4">
    <source>
        <dbReference type="Proteomes" id="UP000263928"/>
    </source>
</evidence>
<sequence length="353" mass="39571">MQRTLLTVVRCPSCGSKVELASPELGSSLIETGILNCLGCARSYAIVDSVPWMLAEDNLDRRSVKGFSFQWRIRQSGAGESPGVIYGYRIPQLVEWMSQSFFDHLDATTQQHWILDAGCGSAEKSAELAIRYPRHQVVAIDQSSTIGQTAARLSGITNLHFIRGDVLQPPLLTGAFSQVVSIGVLHHTRSTRTAFERIADLVGPAGGLLVWLYPREGEDSFWDGLYRQRDRHFAGLGSKLPKPLVMAWCRAYVKVFSNQIKSFLVYEHERNCQIFPPEIYPVFRNRAEMSRSAVFLSFDNVMPRYQFRHDRQEVASWYEAKGFCPPSTKYPGFFAARRGQSGDAALANVNAVP</sequence>
<keyword evidence="3" id="KW-0808">Transferase</keyword>
<dbReference type="Gene3D" id="2.20.25.10">
    <property type="match status" value="1"/>
</dbReference>
<dbReference type="EMBL" id="RCIW01000010">
    <property type="protein sequence ID" value="RLP09608.1"/>
    <property type="molecule type" value="Genomic_DNA"/>
</dbReference>
<dbReference type="EMBL" id="UNQJ01000009">
    <property type="protein sequence ID" value="SYZ33505.1"/>
    <property type="molecule type" value="Genomic_DNA"/>
</dbReference>
<dbReference type="Pfam" id="PF13649">
    <property type="entry name" value="Methyltransf_25"/>
    <property type="match status" value="1"/>
</dbReference>
<proteinExistence type="predicted"/>
<accession>A0A383S677</accession>
<keyword evidence="4" id="KW-1185">Reference proteome</keyword>
<reference evidence="4" key="1">
    <citation type="submission" date="2018-08" db="EMBL/GenBank/DDBJ databases">
        <authorList>
            <person name="Hornung B."/>
        </authorList>
    </citation>
    <scope>NUCLEOTIDE SEQUENCE [LARGE SCALE GENOMIC DNA]</scope>
</reference>
<dbReference type="OrthoDB" id="9795085at2"/>
<keyword evidence="3" id="KW-0489">Methyltransferase</keyword>
<dbReference type="SUPFAM" id="SSF53335">
    <property type="entry name" value="S-adenosyl-L-methionine-dependent methyltransferases"/>
    <property type="match status" value="1"/>
</dbReference>
<dbReference type="InterPro" id="IPR029063">
    <property type="entry name" value="SAM-dependent_MTases_sf"/>
</dbReference>
<evidence type="ECO:0000313" key="3">
    <source>
        <dbReference type="EMBL" id="SYZ33505.1"/>
    </source>
</evidence>
<dbReference type="CDD" id="cd02440">
    <property type="entry name" value="AdoMet_MTases"/>
    <property type="match status" value="1"/>
</dbReference>
<protein>
    <submittedName>
        <fullName evidence="2 3">Methyltransferase domain</fullName>
    </submittedName>
</protein>
<gene>
    <name evidence="2" type="ORF">D7U36_07365</name>
    <name evidence="3" type="ORF">PROPAUS_1424</name>
</gene>
<evidence type="ECO:0000259" key="1">
    <source>
        <dbReference type="Pfam" id="PF13649"/>
    </source>
</evidence>
<evidence type="ECO:0000313" key="2">
    <source>
        <dbReference type="EMBL" id="RLP09608.1"/>
    </source>
</evidence>
<dbReference type="GO" id="GO:0032259">
    <property type="term" value="P:methylation"/>
    <property type="evidence" value="ECO:0007669"/>
    <property type="project" value="UniProtKB-KW"/>
</dbReference>
<name>A0A383S677_9ACTN</name>
<reference evidence="3" key="2">
    <citation type="submission" date="2018-08" db="EMBL/GenBank/DDBJ databases">
        <authorList>
            <person name="Ferrada E.E."/>
            <person name="Latorre B.A."/>
        </authorList>
    </citation>
    <scope>NUCLEOTIDE SEQUENCE [LARGE SCALE GENOMIC DNA]</scope>
    <source>
        <strain evidence="3">Propionibacterium_australiense1</strain>
    </source>
</reference>
<dbReference type="RefSeq" id="WP_119161853.1">
    <property type="nucleotide sequence ID" value="NZ_LR134442.1"/>
</dbReference>
<dbReference type="InterPro" id="IPR041698">
    <property type="entry name" value="Methyltransf_25"/>
</dbReference>
<feature type="domain" description="Methyltransferase" evidence="1">
    <location>
        <begin position="114"/>
        <end position="206"/>
    </location>
</feature>
<dbReference type="AlphaFoldDB" id="A0A383S677"/>
<dbReference type="Proteomes" id="UP000279336">
    <property type="component" value="Unassembled WGS sequence"/>
</dbReference>
<dbReference type="SUPFAM" id="SSF158997">
    <property type="entry name" value="Trm112p-like"/>
    <property type="match status" value="1"/>
</dbReference>